<feature type="domain" description="Methylamine utilisation protein MauE" evidence="12">
    <location>
        <begin position="15"/>
        <end position="143"/>
    </location>
</feature>
<evidence type="ECO:0000256" key="3">
    <source>
        <dbReference type="ARBA" id="ARBA00022692"/>
    </source>
</evidence>
<feature type="transmembrane region" description="Helical" evidence="11">
    <location>
        <begin position="124"/>
        <end position="143"/>
    </location>
</feature>
<evidence type="ECO:0000313" key="14">
    <source>
        <dbReference type="EMBL" id="MDT0261726.1"/>
    </source>
</evidence>
<feature type="transmembrane region" description="Helical" evidence="11">
    <location>
        <begin position="12"/>
        <end position="31"/>
    </location>
</feature>
<dbReference type="InterPro" id="IPR009908">
    <property type="entry name" value="Methylamine_util_MauE"/>
</dbReference>
<accession>A0ABU2JAG4</accession>
<evidence type="ECO:0000256" key="11">
    <source>
        <dbReference type="SAM" id="Phobius"/>
    </source>
</evidence>
<evidence type="ECO:0000259" key="13">
    <source>
        <dbReference type="Pfam" id="PF13462"/>
    </source>
</evidence>
<dbReference type="PANTHER" id="PTHR13887:SF14">
    <property type="entry name" value="DISULFIDE BOND FORMATION PROTEIN D"/>
    <property type="match status" value="1"/>
</dbReference>
<feature type="transmembrane region" description="Helical" evidence="11">
    <location>
        <begin position="196"/>
        <end position="215"/>
    </location>
</feature>
<keyword evidence="8" id="KW-1015">Disulfide bond</keyword>
<proteinExistence type="inferred from homology"/>
<feature type="domain" description="Thioredoxin-like fold" evidence="13">
    <location>
        <begin position="233"/>
        <end position="416"/>
    </location>
</feature>
<dbReference type="Proteomes" id="UP001183176">
    <property type="component" value="Unassembled WGS sequence"/>
</dbReference>
<evidence type="ECO:0000256" key="2">
    <source>
        <dbReference type="ARBA" id="ARBA00005791"/>
    </source>
</evidence>
<dbReference type="Pfam" id="PF07291">
    <property type="entry name" value="MauE"/>
    <property type="match status" value="1"/>
</dbReference>
<keyword evidence="6" id="KW-0560">Oxidoreductase</keyword>
<dbReference type="EMBL" id="JAVREH010000010">
    <property type="protein sequence ID" value="MDT0261726.1"/>
    <property type="molecule type" value="Genomic_DNA"/>
</dbReference>
<comment type="caution">
    <text evidence="14">The sequence shown here is derived from an EMBL/GenBank/DDBJ whole genome shotgun (WGS) entry which is preliminary data.</text>
</comment>
<feature type="transmembrane region" description="Helical" evidence="11">
    <location>
        <begin position="59"/>
        <end position="77"/>
    </location>
</feature>
<comment type="similarity">
    <text evidence="2">Belongs to the thioredoxin family. DsbA subfamily.</text>
</comment>
<keyword evidence="7 11" id="KW-0472">Membrane</keyword>
<dbReference type="PANTHER" id="PTHR13887">
    <property type="entry name" value="GLUTATHIONE S-TRANSFERASE KAPPA"/>
    <property type="match status" value="1"/>
</dbReference>
<evidence type="ECO:0000256" key="8">
    <source>
        <dbReference type="ARBA" id="ARBA00023157"/>
    </source>
</evidence>
<feature type="region of interest" description="Disordered" evidence="10">
    <location>
        <begin position="420"/>
        <end position="461"/>
    </location>
</feature>
<keyword evidence="4" id="KW-0732">Signal</keyword>
<evidence type="ECO:0000256" key="7">
    <source>
        <dbReference type="ARBA" id="ARBA00023136"/>
    </source>
</evidence>
<dbReference type="InterPro" id="IPR012336">
    <property type="entry name" value="Thioredoxin-like_fold"/>
</dbReference>
<dbReference type="SUPFAM" id="SSF52833">
    <property type="entry name" value="Thioredoxin-like"/>
    <property type="match status" value="1"/>
</dbReference>
<dbReference type="Gene3D" id="3.40.30.10">
    <property type="entry name" value="Glutaredoxin"/>
    <property type="match status" value="1"/>
</dbReference>
<feature type="transmembrane region" description="Helical" evidence="11">
    <location>
        <begin position="84"/>
        <end position="104"/>
    </location>
</feature>
<keyword evidence="3 11" id="KW-0812">Transmembrane</keyword>
<keyword evidence="15" id="KW-1185">Reference proteome</keyword>
<reference evidence="15" key="1">
    <citation type="submission" date="2023-07" db="EMBL/GenBank/DDBJ databases">
        <title>30 novel species of actinomycetes from the DSMZ collection.</title>
        <authorList>
            <person name="Nouioui I."/>
        </authorList>
    </citation>
    <scope>NUCLEOTIDE SEQUENCE [LARGE SCALE GENOMIC DNA]</scope>
    <source>
        <strain evidence="15">DSM 44399</strain>
    </source>
</reference>
<dbReference type="InterPro" id="IPR036249">
    <property type="entry name" value="Thioredoxin-like_sf"/>
</dbReference>
<protein>
    <submittedName>
        <fullName evidence="14">Thioredoxin domain-containing protein</fullName>
    </submittedName>
</protein>
<evidence type="ECO:0000256" key="4">
    <source>
        <dbReference type="ARBA" id="ARBA00022729"/>
    </source>
</evidence>
<evidence type="ECO:0000256" key="1">
    <source>
        <dbReference type="ARBA" id="ARBA00004141"/>
    </source>
</evidence>
<evidence type="ECO:0000259" key="12">
    <source>
        <dbReference type="Pfam" id="PF07291"/>
    </source>
</evidence>
<name>A0ABU2JAG4_9ACTN</name>
<evidence type="ECO:0000256" key="6">
    <source>
        <dbReference type="ARBA" id="ARBA00023002"/>
    </source>
</evidence>
<evidence type="ECO:0000256" key="5">
    <source>
        <dbReference type="ARBA" id="ARBA00022989"/>
    </source>
</evidence>
<keyword evidence="5 11" id="KW-1133">Transmembrane helix</keyword>
<keyword evidence="9" id="KW-0676">Redox-active center</keyword>
<gene>
    <name evidence="14" type="ORF">RM423_10000</name>
</gene>
<comment type="subcellular location">
    <subcellularLocation>
        <location evidence="1">Membrane</location>
        <topology evidence="1">Multi-pass membrane protein</topology>
    </subcellularLocation>
</comment>
<evidence type="ECO:0000256" key="10">
    <source>
        <dbReference type="SAM" id="MobiDB-lite"/>
    </source>
</evidence>
<evidence type="ECO:0000256" key="9">
    <source>
        <dbReference type="ARBA" id="ARBA00023284"/>
    </source>
</evidence>
<organism evidence="14 15">
    <name type="scientific">Jatrophihabitans lederbergiae</name>
    <dbReference type="NCBI Taxonomy" id="3075547"/>
    <lineage>
        <taxon>Bacteria</taxon>
        <taxon>Bacillati</taxon>
        <taxon>Actinomycetota</taxon>
        <taxon>Actinomycetes</taxon>
        <taxon>Jatrophihabitantales</taxon>
        <taxon>Jatrophihabitantaceae</taxon>
        <taxon>Jatrophihabitans</taxon>
    </lineage>
</organism>
<evidence type="ECO:0000313" key="15">
    <source>
        <dbReference type="Proteomes" id="UP001183176"/>
    </source>
</evidence>
<dbReference type="RefSeq" id="WP_311422880.1">
    <property type="nucleotide sequence ID" value="NZ_JAVREH010000010.1"/>
</dbReference>
<sequence length="461" mass="48287">MRFAALSAHRERLGWAGLIVRVVLAAVWFWASLSKIGDPRTFVQAVRAYDATPEWLSQAIGYGLPVLELVLAILLLIGLITRYAAAVSALLFVVFLVGIAQAAARGIKIECGCFGGGGQSSATSYTLDILRDLALLALAAFLIRWPLTKWSVDQAIISSEMVPELTPKQAKLEKNVRRYRAARAAAEVELRHKQRYIAAGTAVAVVLVSFVAIGVQGSRAKIAPNVDTANATTATGVKVGNQQAPVPVDVYEDFQCPICNDLEQSGLTKDLDAKVKATTIKVNYHVMSFLDSLSNGNKYSSRAANAGYCAADQSPADFQKFHDILYGKTSGKNNQPAENGNGVPDSQLIAWGKQAGITSADFSTCVTSNQHKDLVAGVTDAASKKGVNGTPTVFVAGTKLGGTNDAVTVAQVDNAIQTALSKAKSTAAPSPTASPSATSRAGTSSSPSAAVSPSASGSTKK</sequence>
<dbReference type="Pfam" id="PF13462">
    <property type="entry name" value="Thioredoxin_4"/>
    <property type="match status" value="1"/>
</dbReference>